<dbReference type="Pfam" id="PF14219">
    <property type="entry name" value="DUF4328"/>
    <property type="match status" value="1"/>
</dbReference>
<gene>
    <name evidence="4" type="ORF">GCM10009716_13860</name>
</gene>
<accession>A0ABN2NXA9</accession>
<sequence>MSPRPWAWLVTVLLAGCVVAAGHRILAAREMLAHLDTAGRPGTAGGTVERYLAQREALVAEDVRVSGLVEAATLPHLAVLVAACCAFLMWFRRVRLNAELFAPRAHRVPRTWLVGGWLVPGLNLYLPRRITEDIWRASRPRSPDGDEPAPVRRTVVHLWWVLWAAAFLTGANSMRMYWETQPRMGSRLASEAVPAAAPVEGALRHLVVADALLAACSVAAALLVWKLSRMQQRLLLQGPPAGPVEPGTGDLNRAQLVGRVVARWSAETDGVPRPDRPAGRTGRFRNPGRSVG</sequence>
<feature type="region of interest" description="Disordered" evidence="1">
    <location>
        <begin position="267"/>
        <end position="292"/>
    </location>
</feature>
<feature type="domain" description="DUF4328" evidence="3">
    <location>
        <begin position="68"/>
        <end position="227"/>
    </location>
</feature>
<reference evidence="4 5" key="1">
    <citation type="journal article" date="2019" name="Int. J. Syst. Evol. Microbiol.">
        <title>The Global Catalogue of Microorganisms (GCM) 10K type strain sequencing project: providing services to taxonomists for standard genome sequencing and annotation.</title>
        <authorList>
            <consortium name="The Broad Institute Genomics Platform"/>
            <consortium name="The Broad Institute Genome Sequencing Center for Infectious Disease"/>
            <person name="Wu L."/>
            <person name="Ma J."/>
        </authorList>
    </citation>
    <scope>NUCLEOTIDE SEQUENCE [LARGE SCALE GENOMIC DNA]</scope>
    <source>
        <strain evidence="4 5">JCM 13581</strain>
    </source>
</reference>
<keyword evidence="2" id="KW-0812">Transmembrane</keyword>
<feature type="transmembrane region" description="Helical" evidence="2">
    <location>
        <begin position="158"/>
        <end position="178"/>
    </location>
</feature>
<comment type="caution">
    <text evidence="4">The sequence shown here is derived from an EMBL/GenBank/DDBJ whole genome shotgun (WGS) entry which is preliminary data.</text>
</comment>
<dbReference type="EMBL" id="BAAAMJ010000010">
    <property type="protein sequence ID" value="GAA1905148.1"/>
    <property type="molecule type" value="Genomic_DNA"/>
</dbReference>
<organism evidence="4 5">
    <name type="scientific">Streptomyces sodiiphilus</name>
    <dbReference type="NCBI Taxonomy" id="226217"/>
    <lineage>
        <taxon>Bacteria</taxon>
        <taxon>Bacillati</taxon>
        <taxon>Actinomycetota</taxon>
        <taxon>Actinomycetes</taxon>
        <taxon>Kitasatosporales</taxon>
        <taxon>Streptomycetaceae</taxon>
        <taxon>Streptomyces</taxon>
    </lineage>
</organism>
<evidence type="ECO:0000256" key="2">
    <source>
        <dbReference type="SAM" id="Phobius"/>
    </source>
</evidence>
<dbReference type="RefSeq" id="WP_344259623.1">
    <property type="nucleotide sequence ID" value="NZ_BAAAMJ010000010.1"/>
</dbReference>
<dbReference type="PROSITE" id="PS51257">
    <property type="entry name" value="PROKAR_LIPOPROTEIN"/>
    <property type="match status" value="1"/>
</dbReference>
<evidence type="ECO:0000259" key="3">
    <source>
        <dbReference type="Pfam" id="PF14219"/>
    </source>
</evidence>
<evidence type="ECO:0000313" key="4">
    <source>
        <dbReference type="EMBL" id="GAA1905148.1"/>
    </source>
</evidence>
<protein>
    <recommendedName>
        <fullName evidence="3">DUF4328 domain-containing protein</fullName>
    </recommendedName>
</protein>
<keyword evidence="5" id="KW-1185">Reference proteome</keyword>
<proteinExistence type="predicted"/>
<keyword evidence="2" id="KW-0472">Membrane</keyword>
<evidence type="ECO:0000313" key="5">
    <source>
        <dbReference type="Proteomes" id="UP001501303"/>
    </source>
</evidence>
<evidence type="ECO:0000256" key="1">
    <source>
        <dbReference type="SAM" id="MobiDB-lite"/>
    </source>
</evidence>
<feature type="transmembrane region" description="Helical" evidence="2">
    <location>
        <begin position="73"/>
        <end position="91"/>
    </location>
</feature>
<keyword evidence="2" id="KW-1133">Transmembrane helix</keyword>
<feature type="transmembrane region" description="Helical" evidence="2">
    <location>
        <begin position="206"/>
        <end position="225"/>
    </location>
</feature>
<name>A0ABN2NXA9_9ACTN</name>
<dbReference type="InterPro" id="IPR025565">
    <property type="entry name" value="DUF4328"/>
</dbReference>
<dbReference type="Proteomes" id="UP001501303">
    <property type="component" value="Unassembled WGS sequence"/>
</dbReference>